<proteinExistence type="predicted"/>
<dbReference type="AlphaFoldDB" id="A0A8H7EPF0"/>
<sequence>MSRVPIDQYSNRNRPFSYPTKRISSYSSSNREAIPQKSIPSRHPRATRHSTALLAEDDIPLALLAYQKGFIITQPSGRVYDSRRRSSRAKHDTAIPEKKTRERRHEPIAELAPPAAGPPFTDPPLTKAKRWLKHRFSVSKKK</sequence>
<accession>A0A8H7EPF0</accession>
<comment type="caution">
    <text evidence="2">The sequence shown here is derived from an EMBL/GenBank/DDBJ whole genome shotgun (WGS) entry which is preliminary data.</text>
</comment>
<organism evidence="2 3">
    <name type="scientific">Apophysomyces ossiformis</name>
    <dbReference type="NCBI Taxonomy" id="679940"/>
    <lineage>
        <taxon>Eukaryota</taxon>
        <taxon>Fungi</taxon>
        <taxon>Fungi incertae sedis</taxon>
        <taxon>Mucoromycota</taxon>
        <taxon>Mucoromycotina</taxon>
        <taxon>Mucoromycetes</taxon>
        <taxon>Mucorales</taxon>
        <taxon>Mucorineae</taxon>
        <taxon>Mucoraceae</taxon>
        <taxon>Apophysomyces</taxon>
    </lineage>
</organism>
<feature type="region of interest" description="Disordered" evidence="1">
    <location>
        <begin position="79"/>
        <end position="126"/>
    </location>
</feature>
<evidence type="ECO:0000313" key="3">
    <source>
        <dbReference type="Proteomes" id="UP000605846"/>
    </source>
</evidence>
<dbReference type="EMBL" id="JABAYA010000065">
    <property type="protein sequence ID" value="KAF7727099.1"/>
    <property type="molecule type" value="Genomic_DNA"/>
</dbReference>
<gene>
    <name evidence="2" type="ORF">EC973_008062</name>
</gene>
<name>A0A8H7EPF0_9FUNG</name>
<evidence type="ECO:0000313" key="2">
    <source>
        <dbReference type="EMBL" id="KAF7727099.1"/>
    </source>
</evidence>
<feature type="compositionally biased region" description="Polar residues" evidence="1">
    <location>
        <begin position="22"/>
        <end position="31"/>
    </location>
</feature>
<reference evidence="2" key="1">
    <citation type="submission" date="2020-01" db="EMBL/GenBank/DDBJ databases">
        <title>Genome Sequencing of Three Apophysomyces-Like Fungal Strains Confirms a Novel Fungal Genus in the Mucoromycota with divergent Burkholderia-like Endosymbiotic Bacteria.</title>
        <authorList>
            <person name="Stajich J.E."/>
            <person name="Macias A.M."/>
            <person name="Carter-House D."/>
            <person name="Lovett B."/>
            <person name="Kasson L.R."/>
            <person name="Berry K."/>
            <person name="Grigoriev I."/>
            <person name="Chang Y."/>
            <person name="Spatafora J."/>
            <person name="Kasson M.T."/>
        </authorList>
    </citation>
    <scope>NUCLEOTIDE SEQUENCE</scope>
    <source>
        <strain evidence="2">NRRL A-21654</strain>
    </source>
</reference>
<dbReference type="Proteomes" id="UP000605846">
    <property type="component" value="Unassembled WGS sequence"/>
</dbReference>
<evidence type="ECO:0000256" key="1">
    <source>
        <dbReference type="SAM" id="MobiDB-lite"/>
    </source>
</evidence>
<feature type="region of interest" description="Disordered" evidence="1">
    <location>
        <begin position="1"/>
        <end position="49"/>
    </location>
</feature>
<keyword evidence="3" id="KW-1185">Reference proteome</keyword>
<protein>
    <submittedName>
        <fullName evidence="2">Uncharacterized protein</fullName>
    </submittedName>
</protein>
<feature type="compositionally biased region" description="Basic and acidic residues" evidence="1">
    <location>
        <begin position="80"/>
        <end position="108"/>
    </location>
</feature>